<evidence type="ECO:0000313" key="8">
    <source>
        <dbReference type="Proteomes" id="UP000240357"/>
    </source>
</evidence>
<dbReference type="PANTHER" id="PTHR43461:SF1">
    <property type="entry name" value="TRANSMEMBRANE PROTEIN 256"/>
    <property type="match status" value="1"/>
</dbReference>
<dbReference type="Pfam" id="PF04241">
    <property type="entry name" value="DUF423"/>
    <property type="match status" value="1"/>
</dbReference>
<keyword evidence="8" id="KW-1185">Reference proteome</keyword>
<accession>A0A2T2YBM6</accession>
<feature type="transmembrane region" description="Helical" evidence="6">
    <location>
        <begin position="43"/>
        <end position="63"/>
    </location>
</feature>
<name>A0A2T2YBM6_9BACT</name>
<evidence type="ECO:0000256" key="6">
    <source>
        <dbReference type="SAM" id="Phobius"/>
    </source>
</evidence>
<evidence type="ECO:0000256" key="3">
    <source>
        <dbReference type="ARBA" id="ARBA00022692"/>
    </source>
</evidence>
<feature type="transmembrane region" description="Helical" evidence="6">
    <location>
        <begin position="75"/>
        <end position="99"/>
    </location>
</feature>
<reference evidence="7 8" key="1">
    <citation type="submission" date="2018-03" db="EMBL/GenBank/DDBJ databases">
        <title>Adhaeribacter sp. HMF7605 Genome sequencing and assembly.</title>
        <authorList>
            <person name="Kang H."/>
            <person name="Kang J."/>
            <person name="Cha I."/>
            <person name="Kim H."/>
            <person name="Joh K."/>
        </authorList>
    </citation>
    <scope>NUCLEOTIDE SEQUENCE [LARGE SCALE GENOMIC DNA]</scope>
    <source>
        <strain evidence="7 8">HMF7605</strain>
    </source>
</reference>
<evidence type="ECO:0000256" key="5">
    <source>
        <dbReference type="ARBA" id="ARBA00023136"/>
    </source>
</evidence>
<evidence type="ECO:0000256" key="1">
    <source>
        <dbReference type="ARBA" id="ARBA00004141"/>
    </source>
</evidence>
<dbReference type="AlphaFoldDB" id="A0A2T2YBM6"/>
<dbReference type="OrthoDB" id="9802121at2"/>
<comment type="subcellular location">
    <subcellularLocation>
        <location evidence="1">Membrane</location>
        <topology evidence="1">Multi-pass membrane protein</topology>
    </subcellularLocation>
</comment>
<keyword evidence="5 6" id="KW-0472">Membrane</keyword>
<evidence type="ECO:0000313" key="7">
    <source>
        <dbReference type="EMBL" id="PSR52909.1"/>
    </source>
</evidence>
<dbReference type="InterPro" id="IPR006696">
    <property type="entry name" value="DUF423"/>
</dbReference>
<comment type="caution">
    <text evidence="7">The sequence shown here is derived from an EMBL/GenBank/DDBJ whole genome shotgun (WGS) entry which is preliminary data.</text>
</comment>
<sequence>MNQKQSLLTAALLGALTVMIGAFGAHALRPSLEAAGRLETFETAIKYQMYHTLTIFLIGLLQLHLPLKQLRTASLLLLLGIVVFSGSLYVLCLSGITVLGAVTPFGGVLFIAGWLYLFLAISKLPLQKQ</sequence>
<evidence type="ECO:0000256" key="4">
    <source>
        <dbReference type="ARBA" id="ARBA00022989"/>
    </source>
</evidence>
<dbReference type="EMBL" id="PYFT01000001">
    <property type="protein sequence ID" value="PSR52909.1"/>
    <property type="molecule type" value="Genomic_DNA"/>
</dbReference>
<proteinExistence type="inferred from homology"/>
<feature type="transmembrane region" description="Helical" evidence="6">
    <location>
        <begin position="105"/>
        <end position="126"/>
    </location>
</feature>
<dbReference type="GO" id="GO:0005886">
    <property type="term" value="C:plasma membrane"/>
    <property type="evidence" value="ECO:0007669"/>
    <property type="project" value="TreeGrafter"/>
</dbReference>
<gene>
    <name evidence="7" type="ORF">AHMF7605_04890</name>
</gene>
<organism evidence="7 8">
    <name type="scientific">Adhaeribacter arboris</name>
    <dbReference type="NCBI Taxonomy" id="2072846"/>
    <lineage>
        <taxon>Bacteria</taxon>
        <taxon>Pseudomonadati</taxon>
        <taxon>Bacteroidota</taxon>
        <taxon>Cytophagia</taxon>
        <taxon>Cytophagales</taxon>
        <taxon>Hymenobacteraceae</taxon>
        <taxon>Adhaeribacter</taxon>
    </lineage>
</organism>
<evidence type="ECO:0000256" key="2">
    <source>
        <dbReference type="ARBA" id="ARBA00009694"/>
    </source>
</evidence>
<keyword evidence="4 6" id="KW-1133">Transmembrane helix</keyword>
<protein>
    <submittedName>
        <fullName evidence="7">DUF423 domain-containing protein</fullName>
    </submittedName>
</protein>
<keyword evidence="3 6" id="KW-0812">Transmembrane</keyword>
<dbReference type="PANTHER" id="PTHR43461">
    <property type="entry name" value="TRANSMEMBRANE PROTEIN 256"/>
    <property type="match status" value="1"/>
</dbReference>
<dbReference type="RefSeq" id="WP_106927002.1">
    <property type="nucleotide sequence ID" value="NZ_PYFT01000001.1"/>
</dbReference>
<dbReference type="Proteomes" id="UP000240357">
    <property type="component" value="Unassembled WGS sequence"/>
</dbReference>
<comment type="similarity">
    <text evidence="2">Belongs to the UPF0382 family.</text>
</comment>